<organism evidence="2 3">
    <name type="scientific">Massilia consociata</name>
    <dbReference type="NCBI Taxonomy" id="760117"/>
    <lineage>
        <taxon>Bacteria</taxon>
        <taxon>Pseudomonadati</taxon>
        <taxon>Pseudomonadota</taxon>
        <taxon>Betaproteobacteria</taxon>
        <taxon>Burkholderiales</taxon>
        <taxon>Oxalobacteraceae</taxon>
        <taxon>Telluria group</taxon>
        <taxon>Massilia</taxon>
    </lineage>
</organism>
<dbReference type="EMBL" id="JBHLWP010000009">
    <property type="protein sequence ID" value="MFC0252049.1"/>
    <property type="molecule type" value="Genomic_DNA"/>
</dbReference>
<accession>A0ABV6FEU4</accession>
<keyword evidence="3" id="KW-1185">Reference proteome</keyword>
<name>A0ABV6FEU4_9BURK</name>
<proteinExistence type="predicted"/>
<sequence length="147" mass="15677">MRVELVHFDEVFDVAAGRGDFSFRSGGHAYYGVTFRSNAIPQAGAAYAVAFAEPGNWASVLGWRELPSGKPILKYPTWSEWVEELGDILMYGPFFAVGGFLFGGAGGAAAVLAAAACAVFFKIRRVTRRNREVALGLMAGIPSGQPA</sequence>
<dbReference type="Proteomes" id="UP001589773">
    <property type="component" value="Unassembled WGS sequence"/>
</dbReference>
<evidence type="ECO:0000313" key="2">
    <source>
        <dbReference type="EMBL" id="MFC0252049.1"/>
    </source>
</evidence>
<gene>
    <name evidence="2" type="ORF">ACFFJK_09130</name>
</gene>
<keyword evidence="1" id="KW-0472">Membrane</keyword>
<comment type="caution">
    <text evidence="2">The sequence shown here is derived from an EMBL/GenBank/DDBJ whole genome shotgun (WGS) entry which is preliminary data.</text>
</comment>
<evidence type="ECO:0000313" key="3">
    <source>
        <dbReference type="Proteomes" id="UP001589773"/>
    </source>
</evidence>
<keyword evidence="1" id="KW-0812">Transmembrane</keyword>
<dbReference type="RefSeq" id="WP_379678803.1">
    <property type="nucleotide sequence ID" value="NZ_JBHLWP010000009.1"/>
</dbReference>
<feature type="transmembrane region" description="Helical" evidence="1">
    <location>
        <begin position="88"/>
        <end position="121"/>
    </location>
</feature>
<evidence type="ECO:0000256" key="1">
    <source>
        <dbReference type="SAM" id="Phobius"/>
    </source>
</evidence>
<protein>
    <submittedName>
        <fullName evidence="2">Uncharacterized protein</fullName>
    </submittedName>
</protein>
<keyword evidence="1" id="KW-1133">Transmembrane helix</keyword>
<reference evidence="2 3" key="1">
    <citation type="submission" date="2024-09" db="EMBL/GenBank/DDBJ databases">
        <authorList>
            <person name="Sun Q."/>
            <person name="Mori K."/>
        </authorList>
    </citation>
    <scope>NUCLEOTIDE SEQUENCE [LARGE SCALE GENOMIC DNA]</scope>
    <source>
        <strain evidence="2 3">CCM 7792</strain>
    </source>
</reference>